<dbReference type="EMBL" id="BK059105">
    <property type="protein sequence ID" value="DAE30755.1"/>
    <property type="molecule type" value="Genomic_DNA"/>
</dbReference>
<evidence type="ECO:0000313" key="1">
    <source>
        <dbReference type="EMBL" id="DAE30755.1"/>
    </source>
</evidence>
<organism evidence="1">
    <name type="scientific">virus sp. ctML55</name>
    <dbReference type="NCBI Taxonomy" id="2827627"/>
    <lineage>
        <taxon>Viruses</taxon>
    </lineage>
</organism>
<accession>A0A8S5RHW2</accession>
<protein>
    <submittedName>
        <fullName evidence="1">Uncharacterized protein</fullName>
    </submittedName>
</protein>
<reference evidence="1" key="1">
    <citation type="journal article" date="2021" name="Proc. Natl. Acad. Sci. U.S.A.">
        <title>A Catalog of Tens of Thousands of Viruses from Human Metagenomes Reveals Hidden Associations with Chronic Diseases.</title>
        <authorList>
            <person name="Tisza M.J."/>
            <person name="Buck C.B."/>
        </authorList>
    </citation>
    <scope>NUCLEOTIDE SEQUENCE</scope>
    <source>
        <strain evidence="1">CtML55</strain>
    </source>
</reference>
<proteinExistence type="predicted"/>
<sequence length="66" mass="7757">MRKYNRLNCDSTVRARFIDTWGRVITLVGTHAFEYAIHIEGVRTVTETFENGTLARKRFNELKKKP</sequence>
<name>A0A8S5RHW2_9VIRU</name>